<organism evidence="5 6">
    <name type="scientific">Wallemia ichthyophaga</name>
    <dbReference type="NCBI Taxonomy" id="245174"/>
    <lineage>
        <taxon>Eukaryota</taxon>
        <taxon>Fungi</taxon>
        <taxon>Dikarya</taxon>
        <taxon>Basidiomycota</taxon>
        <taxon>Wallemiomycotina</taxon>
        <taxon>Wallemiomycetes</taxon>
        <taxon>Wallemiales</taxon>
        <taxon>Wallemiaceae</taxon>
        <taxon>Wallemia</taxon>
    </lineage>
</organism>
<evidence type="ECO:0000256" key="3">
    <source>
        <dbReference type="ARBA" id="ARBA00023274"/>
    </source>
</evidence>
<evidence type="ECO:0000313" key="5">
    <source>
        <dbReference type="EMBL" id="TIB16702.1"/>
    </source>
</evidence>
<dbReference type="InterPro" id="IPR023803">
    <property type="entry name" value="Ribosomal_bS16_dom_sf"/>
</dbReference>
<evidence type="ECO:0000256" key="2">
    <source>
        <dbReference type="ARBA" id="ARBA00022980"/>
    </source>
</evidence>
<dbReference type="AlphaFoldDB" id="A0A4T0HPM6"/>
<dbReference type="Pfam" id="PF00886">
    <property type="entry name" value="Ribosomal_S16"/>
    <property type="match status" value="1"/>
</dbReference>
<dbReference type="Proteomes" id="UP000306954">
    <property type="component" value="Unassembled WGS sequence"/>
</dbReference>
<gene>
    <name evidence="5" type="ORF">E3P90_00433</name>
</gene>
<dbReference type="NCBIfam" id="TIGR00002">
    <property type="entry name" value="S16"/>
    <property type="match status" value="1"/>
</dbReference>
<dbReference type="GO" id="GO:0032543">
    <property type="term" value="P:mitochondrial translation"/>
    <property type="evidence" value="ECO:0007669"/>
    <property type="project" value="TreeGrafter"/>
</dbReference>
<feature type="region of interest" description="Disordered" evidence="4">
    <location>
        <begin position="93"/>
        <end position="129"/>
    </location>
</feature>
<proteinExistence type="inferred from homology"/>
<dbReference type="HAMAP" id="MF_00385">
    <property type="entry name" value="Ribosomal_bS16"/>
    <property type="match status" value="1"/>
</dbReference>
<keyword evidence="2" id="KW-0689">Ribosomal protein</keyword>
<reference evidence="5 6" key="1">
    <citation type="submission" date="2019-03" db="EMBL/GenBank/DDBJ databases">
        <title>Sequencing 23 genomes of Wallemia ichthyophaga.</title>
        <authorList>
            <person name="Gostincar C."/>
        </authorList>
    </citation>
    <scope>NUCLEOTIDE SEQUENCE [LARGE SCALE GENOMIC DNA]</scope>
    <source>
        <strain evidence="5 6">EXF-8621</strain>
    </source>
</reference>
<dbReference type="PANTHER" id="PTHR12919">
    <property type="entry name" value="30S RIBOSOMAL PROTEIN S16"/>
    <property type="match status" value="1"/>
</dbReference>
<dbReference type="InterPro" id="IPR000307">
    <property type="entry name" value="Ribosomal_bS16"/>
</dbReference>
<dbReference type="EMBL" id="SPOF01000003">
    <property type="protein sequence ID" value="TIB16702.1"/>
    <property type="molecule type" value="Genomic_DNA"/>
</dbReference>
<protein>
    <recommendedName>
        <fullName evidence="7">Ribosomal protein S16</fullName>
    </recommendedName>
</protein>
<accession>A0A4T0HPM6</accession>
<dbReference type="SUPFAM" id="SSF54565">
    <property type="entry name" value="Ribosomal protein S16"/>
    <property type="match status" value="1"/>
</dbReference>
<name>A0A4T0HPM6_WALIC</name>
<dbReference type="PANTHER" id="PTHR12919:SF20">
    <property type="entry name" value="SMALL RIBOSOMAL SUBUNIT PROTEIN BS16M"/>
    <property type="match status" value="1"/>
</dbReference>
<sequence length="129" mass="14397">MSGVRIRLARHGVANKPFYHLVAIPAQKARNGLPLEKLGEYDPTPRIRVAGTPARKLVEWDKQRIDYWLSVGAMPTQPVTKLLMRGGVLPEHNKFLKRPSSMPKLPRSYSDPSPIPNSNNSVNRSSSST</sequence>
<comment type="caution">
    <text evidence="5">The sequence shown here is derived from an EMBL/GenBank/DDBJ whole genome shotgun (WGS) entry which is preliminary data.</text>
</comment>
<dbReference type="Gene3D" id="3.30.1320.10">
    <property type="match status" value="1"/>
</dbReference>
<keyword evidence="3" id="KW-0687">Ribonucleoprotein</keyword>
<evidence type="ECO:0000256" key="4">
    <source>
        <dbReference type="SAM" id="MobiDB-lite"/>
    </source>
</evidence>
<dbReference type="GO" id="GO:0005763">
    <property type="term" value="C:mitochondrial small ribosomal subunit"/>
    <property type="evidence" value="ECO:0007669"/>
    <property type="project" value="TreeGrafter"/>
</dbReference>
<evidence type="ECO:0000256" key="1">
    <source>
        <dbReference type="ARBA" id="ARBA00006668"/>
    </source>
</evidence>
<dbReference type="GO" id="GO:0003735">
    <property type="term" value="F:structural constituent of ribosome"/>
    <property type="evidence" value="ECO:0007669"/>
    <property type="project" value="InterPro"/>
</dbReference>
<evidence type="ECO:0008006" key="7">
    <source>
        <dbReference type="Google" id="ProtNLM"/>
    </source>
</evidence>
<feature type="compositionally biased region" description="Low complexity" evidence="4">
    <location>
        <begin position="108"/>
        <end position="129"/>
    </location>
</feature>
<evidence type="ECO:0000313" key="6">
    <source>
        <dbReference type="Proteomes" id="UP000306954"/>
    </source>
</evidence>
<comment type="similarity">
    <text evidence="1">Belongs to the bacterial ribosomal protein bS16 family.</text>
</comment>